<sequence length="412" mass="47470">MNVIRSIINNDNLFVYLIAIILSTLFIGYAPSSIALGVFVVVSITYGLVNKVKIKYNTTLLLLMSLYLFLASSILWTVDVKLTLKGIGRLLALFLIPLSFLCLPEFSKKKRNLVLKYFTISNFCYGVLFILSACVNYLKTKNLDVFSYHKLVTVFDLNAIYVSVFFSVSLYYLLSKKQKNVTDKIGILFFIFLLILLSSKMILAILAISLFIYFIYFNKFTNTYKVIASGALICMVIALSSKQLVTRLQEEAKFTKFNEVLKKERFDRVYLWTGTSFRLFQLRLLSEQIQEDKIILSGYGLFASRLSLKDKHEYYNTYKGFHYYNYHNQYAQILSEGGVFALILLLLILLNSIKSALRSKDFLFITFSILLIMLFITESFLWVQRGLIFSSVLLCLFNRSCKSTDVNKLPTD</sequence>
<evidence type="ECO:0000256" key="5">
    <source>
        <dbReference type="SAM" id="Phobius"/>
    </source>
</evidence>
<organism evidence="7 8">
    <name type="scientific">Olleya namhaensis</name>
    <dbReference type="NCBI Taxonomy" id="1144750"/>
    <lineage>
        <taxon>Bacteria</taxon>
        <taxon>Pseudomonadati</taxon>
        <taxon>Bacteroidota</taxon>
        <taxon>Flavobacteriia</taxon>
        <taxon>Flavobacteriales</taxon>
        <taxon>Flavobacteriaceae</taxon>
    </lineage>
</organism>
<feature type="transmembrane region" description="Helical" evidence="5">
    <location>
        <begin position="60"/>
        <end position="78"/>
    </location>
</feature>
<feature type="transmembrane region" description="Helical" evidence="5">
    <location>
        <begin position="158"/>
        <end position="174"/>
    </location>
</feature>
<feature type="transmembrane region" description="Helical" evidence="5">
    <location>
        <begin position="333"/>
        <end position="350"/>
    </location>
</feature>
<dbReference type="PANTHER" id="PTHR37422:SF17">
    <property type="entry name" value="O-ANTIGEN LIGASE"/>
    <property type="match status" value="1"/>
</dbReference>
<comment type="subcellular location">
    <subcellularLocation>
        <location evidence="1">Membrane</location>
        <topology evidence="1">Multi-pass membrane protein</topology>
    </subcellularLocation>
</comment>
<gene>
    <name evidence="7" type="ORF">SAMN05443431_101503</name>
</gene>
<feature type="transmembrane region" description="Helical" evidence="5">
    <location>
        <begin position="186"/>
        <end position="216"/>
    </location>
</feature>
<keyword evidence="4 5" id="KW-0472">Membrane</keyword>
<keyword evidence="2 5" id="KW-0812">Transmembrane</keyword>
<feature type="transmembrane region" description="Helical" evidence="5">
    <location>
        <begin position="84"/>
        <end position="103"/>
    </location>
</feature>
<keyword evidence="7" id="KW-0436">Ligase</keyword>
<evidence type="ECO:0000256" key="4">
    <source>
        <dbReference type="ARBA" id="ARBA00023136"/>
    </source>
</evidence>
<name>A0A1I3JQA3_9FLAO</name>
<dbReference type="PANTHER" id="PTHR37422">
    <property type="entry name" value="TEICHURONIC ACID BIOSYNTHESIS PROTEIN TUAE"/>
    <property type="match status" value="1"/>
</dbReference>
<dbReference type="Proteomes" id="UP000199559">
    <property type="component" value="Unassembled WGS sequence"/>
</dbReference>
<feature type="transmembrane region" description="Helical" evidence="5">
    <location>
        <begin position="15"/>
        <end position="48"/>
    </location>
</feature>
<reference evidence="8" key="1">
    <citation type="submission" date="2016-10" db="EMBL/GenBank/DDBJ databases">
        <authorList>
            <person name="Varghese N."/>
            <person name="Submissions S."/>
        </authorList>
    </citation>
    <scope>NUCLEOTIDE SEQUENCE [LARGE SCALE GENOMIC DNA]</scope>
    <source>
        <strain evidence="8">DSM 28881</strain>
    </source>
</reference>
<dbReference type="STRING" id="1144750.SAMN05443431_101503"/>
<dbReference type="RefSeq" id="WP_090837188.1">
    <property type="nucleotide sequence ID" value="NZ_FORM01000001.1"/>
</dbReference>
<dbReference type="AlphaFoldDB" id="A0A1I3JQA3"/>
<dbReference type="GO" id="GO:0016020">
    <property type="term" value="C:membrane"/>
    <property type="evidence" value="ECO:0007669"/>
    <property type="project" value="UniProtKB-SubCell"/>
</dbReference>
<proteinExistence type="predicted"/>
<dbReference type="GO" id="GO:0016874">
    <property type="term" value="F:ligase activity"/>
    <property type="evidence" value="ECO:0007669"/>
    <property type="project" value="UniProtKB-KW"/>
</dbReference>
<evidence type="ECO:0000256" key="2">
    <source>
        <dbReference type="ARBA" id="ARBA00022692"/>
    </source>
</evidence>
<protein>
    <submittedName>
        <fullName evidence="7">O-Antigen ligase</fullName>
    </submittedName>
</protein>
<evidence type="ECO:0000256" key="1">
    <source>
        <dbReference type="ARBA" id="ARBA00004141"/>
    </source>
</evidence>
<accession>A0A1I3JQA3</accession>
<keyword evidence="3 5" id="KW-1133">Transmembrane helix</keyword>
<keyword evidence="8" id="KW-1185">Reference proteome</keyword>
<evidence type="ECO:0000313" key="7">
    <source>
        <dbReference type="EMBL" id="SFI62356.1"/>
    </source>
</evidence>
<feature type="domain" description="O-antigen ligase-related" evidence="6">
    <location>
        <begin position="187"/>
        <end position="346"/>
    </location>
</feature>
<evidence type="ECO:0000313" key="8">
    <source>
        <dbReference type="Proteomes" id="UP000199559"/>
    </source>
</evidence>
<dbReference type="InterPro" id="IPR051533">
    <property type="entry name" value="WaaL-like"/>
</dbReference>
<evidence type="ECO:0000256" key="3">
    <source>
        <dbReference type="ARBA" id="ARBA00022989"/>
    </source>
</evidence>
<evidence type="ECO:0000259" key="6">
    <source>
        <dbReference type="Pfam" id="PF04932"/>
    </source>
</evidence>
<dbReference type="InterPro" id="IPR007016">
    <property type="entry name" value="O-antigen_ligase-rel_domated"/>
</dbReference>
<feature type="transmembrane region" description="Helical" evidence="5">
    <location>
        <begin position="362"/>
        <end position="383"/>
    </location>
</feature>
<feature type="transmembrane region" description="Helical" evidence="5">
    <location>
        <begin position="115"/>
        <end position="138"/>
    </location>
</feature>
<dbReference type="Pfam" id="PF04932">
    <property type="entry name" value="Wzy_C"/>
    <property type="match status" value="1"/>
</dbReference>
<dbReference type="EMBL" id="FORM01000001">
    <property type="protein sequence ID" value="SFI62356.1"/>
    <property type="molecule type" value="Genomic_DNA"/>
</dbReference>